<keyword evidence="1 2" id="KW-0238">DNA-binding</keyword>
<evidence type="ECO:0000256" key="1">
    <source>
        <dbReference type="ARBA" id="ARBA00023125"/>
    </source>
</evidence>
<dbReference type="GO" id="GO:0003677">
    <property type="term" value="F:DNA binding"/>
    <property type="evidence" value="ECO:0007669"/>
    <property type="project" value="UniProtKB-UniRule"/>
</dbReference>
<evidence type="ECO:0000259" key="3">
    <source>
        <dbReference type="PROSITE" id="PS50977"/>
    </source>
</evidence>
<evidence type="ECO:0000256" key="2">
    <source>
        <dbReference type="PROSITE-ProRule" id="PRU00335"/>
    </source>
</evidence>
<accession>A0A2U1TD36</accession>
<dbReference type="AlphaFoldDB" id="A0A2U1TD36"/>
<feature type="domain" description="HTH tetR-type" evidence="3">
    <location>
        <begin position="32"/>
        <end position="92"/>
    </location>
</feature>
<dbReference type="SUPFAM" id="SSF46689">
    <property type="entry name" value="Homeodomain-like"/>
    <property type="match status" value="1"/>
</dbReference>
<dbReference type="EMBL" id="QEFB01000009">
    <property type="protein sequence ID" value="PWC06798.1"/>
    <property type="molecule type" value="Genomic_DNA"/>
</dbReference>
<dbReference type="Gene3D" id="1.10.357.10">
    <property type="entry name" value="Tetracycline Repressor, domain 2"/>
    <property type="match status" value="1"/>
</dbReference>
<gene>
    <name evidence="4" type="ORF">DF223_09205</name>
</gene>
<protein>
    <submittedName>
        <fullName evidence="4">TetR/AcrR family transcriptional regulator</fullName>
    </submittedName>
</protein>
<proteinExistence type="predicted"/>
<dbReference type="PROSITE" id="PS50977">
    <property type="entry name" value="HTH_TETR_2"/>
    <property type="match status" value="1"/>
</dbReference>
<organism evidence="4 5">
    <name type="scientific">Mycetocola zhujimingii</name>
    <dbReference type="NCBI Taxonomy" id="2079792"/>
    <lineage>
        <taxon>Bacteria</taxon>
        <taxon>Bacillati</taxon>
        <taxon>Actinomycetota</taxon>
        <taxon>Actinomycetes</taxon>
        <taxon>Micrococcales</taxon>
        <taxon>Microbacteriaceae</taxon>
        <taxon>Mycetocola</taxon>
    </lineage>
</organism>
<dbReference type="InterPro" id="IPR009057">
    <property type="entry name" value="Homeodomain-like_sf"/>
</dbReference>
<evidence type="ECO:0000313" key="5">
    <source>
        <dbReference type="Proteomes" id="UP000244962"/>
    </source>
</evidence>
<comment type="caution">
    <text evidence="4">The sequence shown here is derived from an EMBL/GenBank/DDBJ whole genome shotgun (WGS) entry which is preliminary data.</text>
</comment>
<dbReference type="Proteomes" id="UP000244962">
    <property type="component" value="Unassembled WGS sequence"/>
</dbReference>
<dbReference type="OrthoDB" id="3196926at2"/>
<dbReference type="KEGG" id="myl:C3E77_00335"/>
<sequence length="216" mass="23695">MLRAETPMESLRILNSERIPGSERILKSDPRAEKTRRAIFTAVESLATGRTTPLTVSDIVRAAAISRSSFYAHFSGLDDLAREYLHVQLAEVRASVADVIRTDADSRQDAARDGYRRLLTHMVKHYPVYASVLDLSLSRRAYDEVVNGYAGLWLDSIDSLGGLSGPRPELTATFVAGGALTLIGSTMKGRDSISDDDLVDELVRLLPGTLVEPQFC</sequence>
<name>A0A2U1TD36_9MICO</name>
<dbReference type="RefSeq" id="WP_108389833.1">
    <property type="nucleotide sequence ID" value="NZ_CP026949.1"/>
</dbReference>
<dbReference type="Pfam" id="PF00440">
    <property type="entry name" value="TetR_N"/>
    <property type="match status" value="1"/>
</dbReference>
<evidence type="ECO:0000313" key="4">
    <source>
        <dbReference type="EMBL" id="PWC06798.1"/>
    </source>
</evidence>
<reference evidence="5" key="1">
    <citation type="submission" date="2018-04" db="EMBL/GenBank/DDBJ databases">
        <authorList>
            <person name="Liu S."/>
            <person name="Wang Z."/>
            <person name="Li J."/>
        </authorList>
    </citation>
    <scope>NUCLEOTIDE SEQUENCE [LARGE SCALE GENOMIC DNA]</scope>
    <source>
        <strain evidence="5">622</strain>
    </source>
</reference>
<keyword evidence="5" id="KW-1185">Reference proteome</keyword>
<feature type="DNA-binding region" description="H-T-H motif" evidence="2">
    <location>
        <begin position="55"/>
        <end position="74"/>
    </location>
</feature>
<dbReference type="InterPro" id="IPR001647">
    <property type="entry name" value="HTH_TetR"/>
</dbReference>